<dbReference type="RefSeq" id="WP_344808614.1">
    <property type="nucleotide sequence ID" value="NZ_BAABBO010000018.1"/>
</dbReference>
<evidence type="ECO:0000313" key="1">
    <source>
        <dbReference type="EMBL" id="GAA3974114.1"/>
    </source>
</evidence>
<sequence>MSHHRNGHHGSQQQERRKLQRYLCNESFINCQVRLLLARCECESDESADRYGSPIAVTPTNFNHQGLGFFHHEPVDISRFADTDQRRQAPHALFDFDYRWAPDPEGVAVGLIEIRDLPAQFVYVTDSDVGTNYGLRFVPEMPDSPGDATATAAARLQSSLLVIEKALAQSSSLERYNLD</sequence>
<dbReference type="Proteomes" id="UP001501337">
    <property type="component" value="Unassembled WGS sequence"/>
</dbReference>
<comment type="caution">
    <text evidence="1">The sequence shown here is derived from an EMBL/GenBank/DDBJ whole genome shotgun (WGS) entry which is preliminary data.</text>
</comment>
<organism evidence="1 2">
    <name type="scientific">Allohahella marinimesophila</name>
    <dbReference type="NCBI Taxonomy" id="1054972"/>
    <lineage>
        <taxon>Bacteria</taxon>
        <taxon>Pseudomonadati</taxon>
        <taxon>Pseudomonadota</taxon>
        <taxon>Gammaproteobacteria</taxon>
        <taxon>Oceanospirillales</taxon>
        <taxon>Hahellaceae</taxon>
        <taxon>Allohahella</taxon>
    </lineage>
</organism>
<name>A0ABP7Q0F1_9GAMM</name>
<protein>
    <submittedName>
        <fullName evidence="1">Uncharacterized protein</fullName>
    </submittedName>
</protein>
<proteinExistence type="predicted"/>
<reference evidence="2" key="1">
    <citation type="journal article" date="2019" name="Int. J. Syst. Evol. Microbiol.">
        <title>The Global Catalogue of Microorganisms (GCM) 10K type strain sequencing project: providing services to taxonomists for standard genome sequencing and annotation.</title>
        <authorList>
            <consortium name="The Broad Institute Genomics Platform"/>
            <consortium name="The Broad Institute Genome Sequencing Center for Infectious Disease"/>
            <person name="Wu L."/>
            <person name="Ma J."/>
        </authorList>
    </citation>
    <scope>NUCLEOTIDE SEQUENCE [LARGE SCALE GENOMIC DNA]</scope>
    <source>
        <strain evidence="2">JCM 17555</strain>
    </source>
</reference>
<gene>
    <name evidence="1" type="ORF">GCM10022278_33970</name>
</gene>
<accession>A0ABP7Q0F1</accession>
<evidence type="ECO:0000313" key="2">
    <source>
        <dbReference type="Proteomes" id="UP001501337"/>
    </source>
</evidence>
<keyword evidence="2" id="KW-1185">Reference proteome</keyword>
<dbReference type="EMBL" id="BAABBO010000018">
    <property type="protein sequence ID" value="GAA3974114.1"/>
    <property type="molecule type" value="Genomic_DNA"/>
</dbReference>